<evidence type="ECO:0000313" key="2">
    <source>
        <dbReference type="EMBL" id="KAE9000625.1"/>
    </source>
</evidence>
<dbReference type="EMBL" id="QXFV01001676">
    <property type="protein sequence ID" value="KAE9000625.1"/>
    <property type="molecule type" value="Genomic_DNA"/>
</dbReference>
<dbReference type="Proteomes" id="UP000434957">
    <property type="component" value="Unassembled WGS sequence"/>
</dbReference>
<feature type="region of interest" description="Disordered" evidence="1">
    <location>
        <begin position="1"/>
        <end position="60"/>
    </location>
</feature>
<dbReference type="Proteomes" id="UP000435112">
    <property type="component" value="Unassembled WGS sequence"/>
</dbReference>
<organism evidence="2 5">
    <name type="scientific">Phytophthora rubi</name>
    <dbReference type="NCBI Taxonomy" id="129364"/>
    <lineage>
        <taxon>Eukaryota</taxon>
        <taxon>Sar</taxon>
        <taxon>Stramenopiles</taxon>
        <taxon>Oomycota</taxon>
        <taxon>Peronosporomycetes</taxon>
        <taxon>Peronosporales</taxon>
        <taxon>Peronosporaceae</taxon>
        <taxon>Phytophthora</taxon>
    </lineage>
</organism>
<name>A0A6A3K7C7_9STRA</name>
<dbReference type="AlphaFoldDB" id="A0A6A3K7C7"/>
<evidence type="ECO:0000313" key="4">
    <source>
        <dbReference type="EMBL" id="KAE9354126.1"/>
    </source>
</evidence>
<gene>
    <name evidence="2" type="ORF">PR001_g18740</name>
    <name evidence="3" type="ORF">PR002_g3372</name>
    <name evidence="4" type="ORF">PR003_g3521</name>
</gene>
<keyword evidence="6" id="KW-1185">Reference proteome</keyword>
<feature type="compositionally biased region" description="Low complexity" evidence="1">
    <location>
        <begin position="45"/>
        <end position="55"/>
    </location>
</feature>
<dbReference type="Proteomes" id="UP000429607">
    <property type="component" value="Unassembled WGS sequence"/>
</dbReference>
<evidence type="ECO:0000313" key="7">
    <source>
        <dbReference type="Proteomes" id="UP000435112"/>
    </source>
</evidence>
<protein>
    <submittedName>
        <fullName evidence="2">Uncharacterized protein</fullName>
    </submittedName>
</protein>
<dbReference type="EMBL" id="QXFT01000124">
    <property type="protein sequence ID" value="KAE9354126.1"/>
    <property type="molecule type" value="Genomic_DNA"/>
</dbReference>
<dbReference type="OrthoDB" id="166511at2759"/>
<evidence type="ECO:0000313" key="3">
    <source>
        <dbReference type="EMBL" id="KAE9043384.1"/>
    </source>
</evidence>
<evidence type="ECO:0000313" key="5">
    <source>
        <dbReference type="Proteomes" id="UP000429607"/>
    </source>
</evidence>
<comment type="caution">
    <text evidence="2">The sequence shown here is derived from an EMBL/GenBank/DDBJ whole genome shotgun (WGS) entry which is preliminary data.</text>
</comment>
<proteinExistence type="predicted"/>
<feature type="region of interest" description="Disordered" evidence="1">
    <location>
        <begin position="95"/>
        <end position="182"/>
    </location>
</feature>
<evidence type="ECO:0000256" key="1">
    <source>
        <dbReference type="SAM" id="MobiDB-lite"/>
    </source>
</evidence>
<feature type="compositionally biased region" description="Basic and acidic residues" evidence="1">
    <location>
        <begin position="96"/>
        <end position="118"/>
    </location>
</feature>
<dbReference type="EMBL" id="QXFU01000123">
    <property type="protein sequence ID" value="KAE9043384.1"/>
    <property type="molecule type" value="Genomic_DNA"/>
</dbReference>
<sequence length="182" mass="20269">MKDESTGSMDDGNDSEAPLPPPPPPPPPQVRPEDELKKKRPPPTQSQTQTQSQPLKPKKKKDFREILSLFHDEAVDAARVKRVWGALWQATLTEAQEEHKRRRQQEQHGLKRKKDEHGGPMAVRGSLSRHGSMTQDHLKRARQGSSASTDSSESTKAGRLGGRFPKNAPKGSKLMQKFGGRS</sequence>
<accession>A0A6A3K7C7</accession>
<evidence type="ECO:0000313" key="6">
    <source>
        <dbReference type="Proteomes" id="UP000434957"/>
    </source>
</evidence>
<feature type="compositionally biased region" description="Pro residues" evidence="1">
    <location>
        <begin position="18"/>
        <end position="30"/>
    </location>
</feature>
<reference evidence="5 7" key="1">
    <citation type="submission" date="2018-09" db="EMBL/GenBank/DDBJ databases">
        <title>Genomic investigation of the strawberry pathogen Phytophthora fragariae indicates pathogenicity is determined by transcriptional variation in three key races.</title>
        <authorList>
            <person name="Adams T.M."/>
            <person name="Armitage A.D."/>
            <person name="Sobczyk M.K."/>
            <person name="Bates H.J."/>
            <person name="Dunwell J.M."/>
            <person name="Nellist C.F."/>
            <person name="Harrison R.J."/>
        </authorList>
    </citation>
    <scope>NUCLEOTIDE SEQUENCE [LARGE SCALE GENOMIC DNA]</scope>
    <source>
        <strain evidence="2 5">SCRP249</strain>
        <strain evidence="3 7">SCRP324</strain>
        <strain evidence="4 6">SCRP333</strain>
    </source>
</reference>
<feature type="compositionally biased region" description="Low complexity" evidence="1">
    <location>
        <begin position="145"/>
        <end position="154"/>
    </location>
</feature>